<comment type="caution">
    <text evidence="1">The sequence shown here is derived from an EMBL/GenBank/DDBJ whole genome shotgun (WGS) entry which is preliminary data.</text>
</comment>
<keyword evidence="2" id="KW-1185">Reference proteome</keyword>
<gene>
    <name evidence="1" type="ORF">ABT384_31660</name>
</gene>
<evidence type="ECO:0000313" key="1">
    <source>
        <dbReference type="EMBL" id="MER7377197.1"/>
    </source>
</evidence>
<sequence>MKTPRPVSLQGYDNRGMPVAPTWDRAHLVDKVINTYSLNGTLLDRDVVDLYLAEAADKAACSLLRDQWKDGFPVAAYSELLSAIAALRNLLGYPPTPTARDIHDWARALRDISHEAVMGVPADLHEVSIVEGPHRGVALALWGPKTSRASDNLPGPPLTLELPIVHGDSETLEHGTAFYARLKRPNPNSGQWEFWLDRSHEFPAEGSRPHLLPITPAPGGRA</sequence>
<organism evidence="1 2">
    <name type="scientific">Streptomyces lanatus</name>
    <dbReference type="NCBI Taxonomy" id="66900"/>
    <lineage>
        <taxon>Bacteria</taxon>
        <taxon>Bacillati</taxon>
        <taxon>Actinomycetota</taxon>
        <taxon>Actinomycetes</taxon>
        <taxon>Kitasatosporales</taxon>
        <taxon>Streptomycetaceae</taxon>
        <taxon>Streptomyces</taxon>
    </lineage>
</organism>
<reference evidence="1 2" key="1">
    <citation type="submission" date="2024-06" db="EMBL/GenBank/DDBJ databases">
        <title>The Natural Products Discovery Center: Release of the First 8490 Sequenced Strains for Exploring Actinobacteria Biosynthetic Diversity.</title>
        <authorList>
            <person name="Kalkreuter E."/>
            <person name="Kautsar S.A."/>
            <person name="Yang D."/>
            <person name="Bader C.D."/>
            <person name="Teijaro C.N."/>
            <person name="Fluegel L."/>
            <person name="Davis C.M."/>
            <person name="Simpson J.R."/>
            <person name="Lauterbach L."/>
            <person name="Steele A.D."/>
            <person name="Gui C."/>
            <person name="Meng S."/>
            <person name="Li G."/>
            <person name="Viehrig K."/>
            <person name="Ye F."/>
            <person name="Su P."/>
            <person name="Kiefer A.F."/>
            <person name="Nichols A."/>
            <person name="Cepeda A.J."/>
            <person name="Yan W."/>
            <person name="Fan B."/>
            <person name="Jiang Y."/>
            <person name="Adhikari A."/>
            <person name="Zheng C.-J."/>
            <person name="Schuster L."/>
            <person name="Cowan T.M."/>
            <person name="Smanski M.J."/>
            <person name="Chevrette M.G."/>
            <person name="De Carvalho L.P.S."/>
            <person name="Shen B."/>
        </authorList>
    </citation>
    <scope>NUCLEOTIDE SEQUENCE [LARGE SCALE GENOMIC DNA]</scope>
    <source>
        <strain evidence="1 2">NPDC000155</strain>
    </source>
</reference>
<protein>
    <submittedName>
        <fullName evidence="1">Uncharacterized protein</fullName>
    </submittedName>
</protein>
<dbReference type="Proteomes" id="UP001486207">
    <property type="component" value="Unassembled WGS sequence"/>
</dbReference>
<proteinExistence type="predicted"/>
<dbReference type="EMBL" id="JBEPFB010000017">
    <property type="protein sequence ID" value="MER7377197.1"/>
    <property type="molecule type" value="Genomic_DNA"/>
</dbReference>
<accession>A0ABV1Y016</accession>
<evidence type="ECO:0000313" key="2">
    <source>
        <dbReference type="Proteomes" id="UP001486207"/>
    </source>
</evidence>
<name>A0ABV1Y016_9ACTN</name>
<dbReference type="RefSeq" id="WP_190074140.1">
    <property type="nucleotide sequence ID" value="NZ_BNBM01000017.1"/>
</dbReference>